<reference evidence="1" key="1">
    <citation type="submission" date="2022-06" db="EMBL/GenBank/DDBJ databases">
        <title>Genome sequence of Phormidium yuhuli AB48 isolated from an industrial photobioreactor environment.</title>
        <authorList>
            <person name="Qiu Y."/>
            <person name="Noonan A.J.C."/>
            <person name="Dofher K."/>
            <person name="Koch M."/>
            <person name="Kieft B."/>
            <person name="Lin X."/>
            <person name="Ziels R.M."/>
            <person name="Hallam S.J."/>
        </authorList>
    </citation>
    <scope>NUCLEOTIDE SEQUENCE</scope>
    <source>
        <strain evidence="1">AB48</strain>
    </source>
</reference>
<gene>
    <name evidence="1" type="ORF">NEA10_00430</name>
</gene>
<keyword evidence="2" id="KW-1185">Reference proteome</keyword>
<dbReference type="RefSeq" id="WP_252663274.1">
    <property type="nucleotide sequence ID" value="NZ_CP098611.1"/>
</dbReference>
<accession>A0ABY5APV0</accession>
<organism evidence="1 2">
    <name type="scientific">Phormidium yuhuli AB48</name>
    <dbReference type="NCBI Taxonomy" id="2940671"/>
    <lineage>
        <taxon>Bacteria</taxon>
        <taxon>Bacillati</taxon>
        <taxon>Cyanobacteriota</taxon>
        <taxon>Cyanophyceae</taxon>
        <taxon>Oscillatoriophycideae</taxon>
        <taxon>Oscillatoriales</taxon>
        <taxon>Oscillatoriaceae</taxon>
        <taxon>Phormidium</taxon>
        <taxon>Phormidium yuhuli</taxon>
    </lineage>
</organism>
<protein>
    <submittedName>
        <fullName evidence="1">Uncharacterized protein</fullName>
    </submittedName>
</protein>
<name>A0ABY5APV0_9CYAN</name>
<dbReference type="EMBL" id="CP098611">
    <property type="protein sequence ID" value="USR91244.1"/>
    <property type="molecule type" value="Genomic_DNA"/>
</dbReference>
<sequence>MSSDRLPLITADSSFQQWRVVESQPSGLPCRWNSEFSLPEVRDSLPFEEWAIERRLTWGQRFRSQPHEGETFFYDNQGSPWLFVPFSTLSGKSQGCLVPFKDTSVEAISQ</sequence>
<dbReference type="Proteomes" id="UP001056708">
    <property type="component" value="Chromosome"/>
</dbReference>
<proteinExistence type="predicted"/>
<evidence type="ECO:0000313" key="2">
    <source>
        <dbReference type="Proteomes" id="UP001056708"/>
    </source>
</evidence>
<evidence type="ECO:0000313" key="1">
    <source>
        <dbReference type="EMBL" id="USR91244.1"/>
    </source>
</evidence>